<evidence type="ECO:0000313" key="3">
    <source>
        <dbReference type="Proteomes" id="UP000253729"/>
    </source>
</evidence>
<dbReference type="AlphaFoldDB" id="A0A3F3PX43"/>
<evidence type="ECO:0000256" key="1">
    <source>
        <dbReference type="SAM" id="MobiDB-lite"/>
    </source>
</evidence>
<sequence>MSRGHTISPSPTPTLSIAQSGSSSKPSTMTKTTTITMLAFPNKLLIIRPSIFGPAQNFPYRGYGVPL</sequence>
<feature type="region of interest" description="Disordered" evidence="1">
    <location>
        <begin position="1"/>
        <end position="30"/>
    </location>
</feature>
<dbReference type="EMBL" id="KZ852054">
    <property type="protein sequence ID" value="RDH31487.1"/>
    <property type="molecule type" value="Genomic_DNA"/>
</dbReference>
<name>A0A3F3PX43_9EURO</name>
<gene>
    <name evidence="2" type="ORF">BDQ94DRAFT_146801</name>
</gene>
<accession>A0A3F3PX43</accession>
<dbReference type="Proteomes" id="UP000253729">
    <property type="component" value="Unassembled WGS sequence"/>
</dbReference>
<dbReference type="RefSeq" id="XP_026624509.1">
    <property type="nucleotide sequence ID" value="XM_026766896.1"/>
</dbReference>
<feature type="compositionally biased region" description="Low complexity" evidence="1">
    <location>
        <begin position="20"/>
        <end position="30"/>
    </location>
</feature>
<proteinExistence type="predicted"/>
<keyword evidence="3" id="KW-1185">Reference proteome</keyword>
<protein>
    <submittedName>
        <fullName evidence="2">Uncharacterized protein</fullName>
    </submittedName>
</protein>
<organism evidence="2 3">
    <name type="scientific">Aspergillus welwitschiae</name>
    <dbReference type="NCBI Taxonomy" id="1341132"/>
    <lineage>
        <taxon>Eukaryota</taxon>
        <taxon>Fungi</taxon>
        <taxon>Dikarya</taxon>
        <taxon>Ascomycota</taxon>
        <taxon>Pezizomycotina</taxon>
        <taxon>Eurotiomycetes</taxon>
        <taxon>Eurotiomycetidae</taxon>
        <taxon>Eurotiales</taxon>
        <taxon>Aspergillaceae</taxon>
        <taxon>Aspergillus</taxon>
        <taxon>Aspergillus subgen. Circumdati</taxon>
    </lineage>
</organism>
<evidence type="ECO:0000313" key="2">
    <source>
        <dbReference type="EMBL" id="RDH31487.1"/>
    </source>
</evidence>
<feature type="compositionally biased region" description="Polar residues" evidence="1">
    <location>
        <begin position="1"/>
        <end position="19"/>
    </location>
</feature>
<reference evidence="2 3" key="1">
    <citation type="submission" date="2018-07" db="EMBL/GenBank/DDBJ databases">
        <title>The genomes of Aspergillus section Nigri reveals drivers in fungal speciation.</title>
        <authorList>
            <consortium name="DOE Joint Genome Institute"/>
            <person name="Vesth T.C."/>
            <person name="Nybo J."/>
            <person name="Theobald S."/>
            <person name="Brandl J."/>
            <person name="Frisvad J.C."/>
            <person name="Nielsen K.F."/>
            <person name="Lyhne E.K."/>
            <person name="Kogle M.E."/>
            <person name="Kuo A."/>
            <person name="Riley R."/>
            <person name="Clum A."/>
            <person name="Nolan M."/>
            <person name="Lipzen A."/>
            <person name="Salamov A."/>
            <person name="Henrissat B."/>
            <person name="Wiebenga A."/>
            <person name="De vries R.P."/>
            <person name="Grigoriev I.V."/>
            <person name="Mortensen U.H."/>
            <person name="Andersen M.R."/>
            <person name="Baker S.E."/>
        </authorList>
    </citation>
    <scope>NUCLEOTIDE SEQUENCE [LARGE SCALE GENOMIC DNA]</scope>
    <source>
        <strain evidence="2 3">CBS 139.54b</strain>
    </source>
</reference>
<dbReference type="GeneID" id="38135252"/>